<evidence type="ECO:0000256" key="6">
    <source>
        <dbReference type="SAM" id="MobiDB-lite"/>
    </source>
</evidence>
<comment type="caution">
    <text evidence="8">The sequence shown here is derived from an EMBL/GenBank/DDBJ whole genome shotgun (WGS) entry which is preliminary data.</text>
</comment>
<dbReference type="GO" id="GO:0003700">
    <property type="term" value="F:DNA-binding transcription factor activity"/>
    <property type="evidence" value="ECO:0007669"/>
    <property type="project" value="InterPro"/>
</dbReference>
<evidence type="ECO:0000256" key="1">
    <source>
        <dbReference type="ARBA" id="ARBA00004123"/>
    </source>
</evidence>
<dbReference type="SUPFAM" id="SSF116768">
    <property type="entry name" value="DNA-binding domain of EIN3-like"/>
    <property type="match status" value="1"/>
</dbReference>
<dbReference type="GO" id="GO:0009873">
    <property type="term" value="P:ethylene-activated signaling pathway"/>
    <property type="evidence" value="ECO:0007669"/>
    <property type="project" value="UniProtKB-KW"/>
</dbReference>
<dbReference type="AlphaFoldDB" id="A0AAD8GVH0"/>
<feature type="coiled-coil region" evidence="5">
    <location>
        <begin position="21"/>
        <end position="55"/>
    </location>
</feature>
<evidence type="ECO:0000256" key="3">
    <source>
        <dbReference type="ARBA" id="ARBA00022745"/>
    </source>
</evidence>
<dbReference type="Proteomes" id="UP001237642">
    <property type="component" value="Unassembled WGS sequence"/>
</dbReference>
<dbReference type="Pfam" id="PF04873">
    <property type="entry name" value="EIN3_DNA-bd"/>
    <property type="match status" value="1"/>
</dbReference>
<accession>A0AAD8GVH0</accession>
<dbReference type="InterPro" id="IPR047091">
    <property type="entry name" value="EIN3-like_DNA-bd"/>
</dbReference>
<dbReference type="GO" id="GO:0005634">
    <property type="term" value="C:nucleus"/>
    <property type="evidence" value="ECO:0007669"/>
    <property type="project" value="UniProtKB-SubCell"/>
</dbReference>
<evidence type="ECO:0000259" key="7">
    <source>
        <dbReference type="Pfam" id="PF04873"/>
    </source>
</evidence>
<evidence type="ECO:0000313" key="9">
    <source>
        <dbReference type="Proteomes" id="UP001237642"/>
    </source>
</evidence>
<keyword evidence="4" id="KW-0539">Nucleus</keyword>
<feature type="region of interest" description="Disordered" evidence="6">
    <location>
        <begin position="288"/>
        <end position="378"/>
    </location>
</feature>
<comment type="subcellular location">
    <subcellularLocation>
        <location evidence="1">Nucleus</location>
    </subcellularLocation>
</comment>
<dbReference type="InterPro" id="IPR023278">
    <property type="entry name" value="Ethylene_insens-like_DNA-bd"/>
</dbReference>
<dbReference type="EMBL" id="JAUIZM010000011">
    <property type="protein sequence ID" value="KAK1356120.1"/>
    <property type="molecule type" value="Genomic_DNA"/>
</dbReference>
<dbReference type="PANTHER" id="PTHR33305:SF30">
    <property type="entry name" value="ETHYLENE INSENSITIVE 3-LIKE 3 PROTEIN"/>
    <property type="match status" value="1"/>
</dbReference>
<evidence type="ECO:0000313" key="8">
    <source>
        <dbReference type="EMBL" id="KAK1356120.1"/>
    </source>
</evidence>
<feature type="domain" description="Ethylene insensitive 3-like DNA-binding" evidence="7">
    <location>
        <begin position="36"/>
        <end position="283"/>
    </location>
</feature>
<organism evidence="8 9">
    <name type="scientific">Heracleum sosnowskyi</name>
    <dbReference type="NCBI Taxonomy" id="360622"/>
    <lineage>
        <taxon>Eukaryota</taxon>
        <taxon>Viridiplantae</taxon>
        <taxon>Streptophyta</taxon>
        <taxon>Embryophyta</taxon>
        <taxon>Tracheophyta</taxon>
        <taxon>Spermatophyta</taxon>
        <taxon>Magnoliopsida</taxon>
        <taxon>eudicotyledons</taxon>
        <taxon>Gunneridae</taxon>
        <taxon>Pentapetalae</taxon>
        <taxon>asterids</taxon>
        <taxon>campanulids</taxon>
        <taxon>Apiales</taxon>
        <taxon>Apiaceae</taxon>
        <taxon>Apioideae</taxon>
        <taxon>apioid superclade</taxon>
        <taxon>Tordylieae</taxon>
        <taxon>Tordyliinae</taxon>
        <taxon>Heracleum</taxon>
    </lineage>
</organism>
<keyword evidence="9" id="KW-1185">Reference proteome</keyword>
<comment type="similarity">
    <text evidence="2">Belongs to the EIN3 family.</text>
</comment>
<sequence>MVEEIVADISWDVEGDDLRGIDIADKDVSDEEIEAEELEKRMWKDRIKLNRIKERQRIAALRAAEQQKSKKITDQARRKKMARAQDGILKYMLKLMEVCKARGFVYGIIPEKGKAVSGASDNIRAWWKEKVKFDKNGPAAILKYEAECFAKGEGIGCSNGKNQSSLTDLQDATLGSLLSSLMQHCDPPQRKYPLEKGIPPPWWPSGNEDWWLRLGLSKGQSPPYKKPHDLKKMWKVAVLTSVIRHMSPNFTKIKRLIRQSKCLQDKMTAKESSIWLGVLGREEALVHQPCSENGGSGITESVSGRRRGRGQKNRSSDSSDSDYDVDGVGDCVRSVSSKDGSRNQQMTMELSAPHNTGQQLRIKETSEEQPESKRQRVESNFVKEQVVRSVTEPSDEIQSTIPDINQSEAQLFAYKMHTGQHEIDALLSVNDKDPIKQFEPPAPELNTNNDFINASASVTSPSSFSGERSFLYPVMQNPGHRLYDHGFTQGPHESGSALVHPSGLPHGPESFGLQFGSHNALHHEPENSLFHQDRPYDHLNMSVPFAARHRHDEQRSQVINNDIQMKPDGSGLHLPVPHENGGALDGHDSNKNVLDTFHSEQVRPLPSEFEPLKDLPMDDFPELESPFNLAFGDLNSLDADFWEDEGLMHYFGS</sequence>
<keyword evidence="3" id="KW-0936">Ethylene signaling pathway</keyword>
<keyword evidence="5" id="KW-0175">Coiled coil</keyword>
<proteinExistence type="inferred from homology"/>
<name>A0AAD8GVH0_9APIA</name>
<gene>
    <name evidence="8" type="ORF">POM88_049376</name>
</gene>
<protein>
    <submittedName>
        <fullName evidence="8">ETHYLENE INSENSITIVE 3-like 3 protein</fullName>
    </submittedName>
</protein>
<evidence type="ECO:0000256" key="5">
    <source>
        <dbReference type="SAM" id="Coils"/>
    </source>
</evidence>
<feature type="compositionally biased region" description="Polar residues" evidence="6">
    <location>
        <begin position="334"/>
        <end position="359"/>
    </location>
</feature>
<reference evidence="8" key="1">
    <citation type="submission" date="2023-02" db="EMBL/GenBank/DDBJ databases">
        <title>Genome of toxic invasive species Heracleum sosnowskyi carries increased number of genes despite the absence of recent whole-genome duplications.</title>
        <authorList>
            <person name="Schelkunov M."/>
            <person name="Shtratnikova V."/>
            <person name="Makarenko M."/>
            <person name="Klepikova A."/>
            <person name="Omelchenko D."/>
            <person name="Novikova G."/>
            <person name="Obukhova E."/>
            <person name="Bogdanov V."/>
            <person name="Penin A."/>
            <person name="Logacheva M."/>
        </authorList>
    </citation>
    <scope>NUCLEOTIDE SEQUENCE</scope>
    <source>
        <strain evidence="8">Hsosn_3</strain>
        <tissue evidence="8">Leaf</tissue>
    </source>
</reference>
<dbReference type="PANTHER" id="PTHR33305">
    <property type="entry name" value="ETHYLENE INSENSITIVE 3-LIKE 2 PROTEIN"/>
    <property type="match status" value="1"/>
</dbReference>
<feature type="compositionally biased region" description="Polar residues" evidence="6">
    <location>
        <begin position="290"/>
        <end position="302"/>
    </location>
</feature>
<evidence type="ECO:0000256" key="4">
    <source>
        <dbReference type="ARBA" id="ARBA00023242"/>
    </source>
</evidence>
<dbReference type="InterPro" id="IPR006957">
    <property type="entry name" value="EIN3"/>
</dbReference>
<dbReference type="FunFam" id="1.10.3180.10:FF:000001">
    <property type="entry name" value="Ethylene insensitive 3-like 1"/>
    <property type="match status" value="1"/>
</dbReference>
<reference evidence="8" key="2">
    <citation type="submission" date="2023-05" db="EMBL/GenBank/DDBJ databases">
        <authorList>
            <person name="Schelkunov M.I."/>
        </authorList>
    </citation>
    <scope>NUCLEOTIDE SEQUENCE</scope>
    <source>
        <strain evidence="8">Hsosn_3</strain>
        <tissue evidence="8">Leaf</tissue>
    </source>
</reference>
<dbReference type="Gene3D" id="1.10.3180.10">
    <property type="entry name" value="DNA-binding domain of EIN3-like"/>
    <property type="match status" value="2"/>
</dbReference>
<dbReference type="GO" id="GO:0003677">
    <property type="term" value="F:DNA binding"/>
    <property type="evidence" value="ECO:0007669"/>
    <property type="project" value="TreeGrafter"/>
</dbReference>
<evidence type="ECO:0000256" key="2">
    <source>
        <dbReference type="ARBA" id="ARBA00009416"/>
    </source>
</evidence>
<feature type="compositionally biased region" description="Basic and acidic residues" evidence="6">
    <location>
        <begin position="361"/>
        <end position="377"/>
    </location>
</feature>